<gene>
    <name evidence="2" type="ORF">EV385_4660</name>
</gene>
<proteinExistence type="predicted"/>
<dbReference type="SMART" id="SM00943">
    <property type="entry name" value="Prim-Pol"/>
    <property type="match status" value="1"/>
</dbReference>
<dbReference type="AlphaFoldDB" id="A0A4Q7ZNZ6"/>
<dbReference type="Proteomes" id="UP000292564">
    <property type="component" value="Unassembled WGS sequence"/>
</dbReference>
<comment type="caution">
    <text evidence="2">The sequence shown here is derived from an EMBL/GenBank/DDBJ whole genome shotgun (WGS) entry which is preliminary data.</text>
</comment>
<reference evidence="2 3" key="1">
    <citation type="submission" date="2019-02" db="EMBL/GenBank/DDBJ databases">
        <title>Sequencing the genomes of 1000 actinobacteria strains.</title>
        <authorList>
            <person name="Klenk H.-P."/>
        </authorList>
    </citation>
    <scope>NUCLEOTIDE SEQUENCE [LARGE SCALE GENOMIC DNA]</scope>
    <source>
        <strain evidence="2 3">DSM 45162</strain>
    </source>
</reference>
<name>A0A4Q7ZNZ6_9ACTN</name>
<protein>
    <submittedName>
        <fullName evidence="2">Bifunctional DNA primase/polymerase-like protein</fullName>
    </submittedName>
</protein>
<sequence length="268" mass="29139">MRVALGDGTPACYSGGESENRGFRTMQWRTRHPVVPVRLAERLGVERLRLRRAARRYAAHGWAVTPGACLTGDRFSCGRAGCPIMGCHPALESWEDDASTDRARVSDWWRHRPYTVLLATGVSFDVVDVPAALGLRALGAARLHAGVLGLEHADGRGPVAVTPAGRWMFFVRPGTPLRPELDACLDIVRHGRGSWVPAAPSRMPEGPVHWAVAPDEVHWRLPAAGAVQTMLCDALASLRRRADPARPPHGTGQILCVPRQLSTSRRAG</sequence>
<evidence type="ECO:0000259" key="1">
    <source>
        <dbReference type="SMART" id="SM00943"/>
    </source>
</evidence>
<accession>A0A4Q7ZNZ6</accession>
<dbReference type="InterPro" id="IPR015330">
    <property type="entry name" value="DNA_primase/pol_bifunc_N"/>
</dbReference>
<evidence type="ECO:0000313" key="2">
    <source>
        <dbReference type="EMBL" id="RZU52777.1"/>
    </source>
</evidence>
<dbReference type="SUPFAM" id="SSF56747">
    <property type="entry name" value="Prim-pol domain"/>
    <property type="match status" value="1"/>
</dbReference>
<dbReference type="Pfam" id="PF09250">
    <property type="entry name" value="Prim-Pol"/>
    <property type="match status" value="1"/>
</dbReference>
<feature type="domain" description="DNA primase/polymerase bifunctional N-terminal" evidence="1">
    <location>
        <begin position="54"/>
        <end position="221"/>
    </location>
</feature>
<organism evidence="2 3">
    <name type="scientific">Krasilnikovia cinnamomea</name>
    <dbReference type="NCBI Taxonomy" id="349313"/>
    <lineage>
        <taxon>Bacteria</taxon>
        <taxon>Bacillati</taxon>
        <taxon>Actinomycetota</taxon>
        <taxon>Actinomycetes</taxon>
        <taxon>Micromonosporales</taxon>
        <taxon>Micromonosporaceae</taxon>
        <taxon>Krasilnikovia</taxon>
    </lineage>
</organism>
<dbReference type="EMBL" id="SHKY01000001">
    <property type="protein sequence ID" value="RZU52777.1"/>
    <property type="molecule type" value="Genomic_DNA"/>
</dbReference>
<evidence type="ECO:0000313" key="3">
    <source>
        <dbReference type="Proteomes" id="UP000292564"/>
    </source>
</evidence>
<keyword evidence="3" id="KW-1185">Reference proteome</keyword>